<evidence type="ECO:0000256" key="1">
    <source>
        <dbReference type="ARBA" id="ARBA00004123"/>
    </source>
</evidence>
<feature type="region of interest" description="Disordered" evidence="9">
    <location>
        <begin position="1"/>
        <end position="40"/>
    </location>
</feature>
<keyword evidence="7" id="KW-0539">Nucleus</keyword>
<feature type="coiled-coil region" evidence="8">
    <location>
        <begin position="234"/>
        <end position="261"/>
    </location>
</feature>
<dbReference type="PANTHER" id="PTHR12855:SF10">
    <property type="entry name" value="DNA METHYLTRANSFERASE 1-ASSOCIATED PROTEIN 1"/>
    <property type="match status" value="1"/>
</dbReference>
<feature type="compositionally biased region" description="Polar residues" evidence="9">
    <location>
        <begin position="12"/>
        <end position="35"/>
    </location>
</feature>
<dbReference type="Proteomes" id="UP001498398">
    <property type="component" value="Unassembled WGS sequence"/>
</dbReference>
<evidence type="ECO:0000256" key="8">
    <source>
        <dbReference type="SAM" id="Coils"/>
    </source>
</evidence>
<dbReference type="Gene3D" id="1.10.10.60">
    <property type="entry name" value="Homeodomain-like"/>
    <property type="match status" value="1"/>
</dbReference>
<evidence type="ECO:0000259" key="10">
    <source>
        <dbReference type="Pfam" id="PF16282"/>
    </source>
</evidence>
<protein>
    <recommendedName>
        <fullName evidence="3">SWR1-complex protein 4</fullName>
    </recommendedName>
</protein>
<dbReference type="InterPro" id="IPR032563">
    <property type="entry name" value="DAMP1_SANT-like"/>
</dbReference>
<keyword evidence="8" id="KW-0175">Coiled coil</keyword>
<gene>
    <name evidence="11" type="primary">SWC4</name>
    <name evidence="11" type="ORF">VKT23_001881</name>
</gene>
<feature type="compositionally biased region" description="Basic and acidic residues" evidence="9">
    <location>
        <begin position="424"/>
        <end position="451"/>
    </location>
</feature>
<organism evidence="11 12">
    <name type="scientific">Marasmiellus scandens</name>
    <dbReference type="NCBI Taxonomy" id="2682957"/>
    <lineage>
        <taxon>Eukaryota</taxon>
        <taxon>Fungi</taxon>
        <taxon>Dikarya</taxon>
        <taxon>Basidiomycota</taxon>
        <taxon>Agaricomycotina</taxon>
        <taxon>Agaricomycetes</taxon>
        <taxon>Agaricomycetidae</taxon>
        <taxon>Agaricales</taxon>
        <taxon>Marasmiineae</taxon>
        <taxon>Omphalotaceae</taxon>
        <taxon>Marasmiellus</taxon>
    </lineage>
</organism>
<feature type="region of interest" description="Disordered" evidence="9">
    <location>
        <begin position="424"/>
        <end position="494"/>
    </location>
</feature>
<comment type="similarity">
    <text evidence="2">Belongs to the SWC4 family.</text>
</comment>
<keyword evidence="12" id="KW-1185">Reference proteome</keyword>
<sequence>MAASIADVRSALSISAPPSSTPGPSQLKKQSSQSARKPEGISRELYSLIGPSAPTLAAQLAKPRLKQKPNLGGGGKVKWEWRKFKNGARADSLELGHWVKTNSDPNADYPFAKYNVQHTVYSWTPDEYSRYLHDSEWTPEESEYLFKLAIEYDLRWYIIHDRYEYPGTARELEDLKDRYFSICRKLVRNRPWNGDEASRNQLLASFSFDKDREQVRKKYVANLENRNPDQILEEEALYLEIKRLEQNERKFKRDREELLRTLAGIDSGLPDIVEDEATFFTVDTSKLQKKKSRADLDSPSASLLPSMTRRVAVAKDPAEDAKHCIIRTELSATTPATKAAHTPAYMRSFKLPYPKAAIAPRVTQVLTELGISSSRLVMPTRDNCQRLESLMDEATTLVELKKAVDKMSQDIDVVKTRLDIRETGEEMVHHTETDMEMDERGTVEPEGEDGRAQSVVSTRSTRSRKHGRRSMSVSSVDTTATSSARPPTKRQKRG</sequence>
<dbReference type="Pfam" id="PF16282">
    <property type="entry name" value="SANT_DAMP1_like"/>
    <property type="match status" value="1"/>
</dbReference>
<dbReference type="EMBL" id="JBANRG010000002">
    <property type="protein sequence ID" value="KAK7470456.1"/>
    <property type="molecule type" value="Genomic_DNA"/>
</dbReference>
<keyword evidence="4" id="KW-0156">Chromatin regulator</keyword>
<evidence type="ECO:0000256" key="4">
    <source>
        <dbReference type="ARBA" id="ARBA00022853"/>
    </source>
</evidence>
<evidence type="ECO:0000256" key="5">
    <source>
        <dbReference type="ARBA" id="ARBA00023015"/>
    </source>
</evidence>
<feature type="compositionally biased region" description="Low complexity" evidence="9">
    <location>
        <begin position="470"/>
        <end position="484"/>
    </location>
</feature>
<accession>A0ABR1K0A0</accession>
<proteinExistence type="inferred from homology"/>
<dbReference type="SUPFAM" id="SSF46689">
    <property type="entry name" value="Homeodomain-like"/>
    <property type="match status" value="1"/>
</dbReference>
<name>A0ABR1K0A0_9AGAR</name>
<dbReference type="InterPro" id="IPR027109">
    <property type="entry name" value="Swc4/Dmap1"/>
</dbReference>
<reference evidence="11 12" key="1">
    <citation type="submission" date="2024-01" db="EMBL/GenBank/DDBJ databases">
        <title>A draft genome for the cacao thread blight pathogen Marasmiellus scandens.</title>
        <authorList>
            <person name="Baruah I.K."/>
            <person name="Leung J."/>
            <person name="Bukari Y."/>
            <person name="Amoako-Attah I."/>
            <person name="Meinhardt L.W."/>
            <person name="Bailey B.A."/>
            <person name="Cohen S.P."/>
        </authorList>
    </citation>
    <scope>NUCLEOTIDE SEQUENCE [LARGE SCALE GENOMIC DNA]</scope>
    <source>
        <strain evidence="11 12">GH-19</strain>
    </source>
</reference>
<comment type="subcellular location">
    <subcellularLocation>
        <location evidence="1">Nucleus</location>
    </subcellularLocation>
</comment>
<dbReference type="InterPro" id="IPR009057">
    <property type="entry name" value="Homeodomain-like_sf"/>
</dbReference>
<evidence type="ECO:0000256" key="3">
    <source>
        <dbReference type="ARBA" id="ARBA00019132"/>
    </source>
</evidence>
<evidence type="ECO:0000256" key="7">
    <source>
        <dbReference type="ARBA" id="ARBA00023242"/>
    </source>
</evidence>
<keyword evidence="6" id="KW-0804">Transcription</keyword>
<evidence type="ECO:0000256" key="2">
    <source>
        <dbReference type="ARBA" id="ARBA00006918"/>
    </source>
</evidence>
<evidence type="ECO:0000313" key="11">
    <source>
        <dbReference type="EMBL" id="KAK7470456.1"/>
    </source>
</evidence>
<feature type="domain" description="DAMP1 SANT/Myb-like" evidence="10">
    <location>
        <begin position="109"/>
        <end position="187"/>
    </location>
</feature>
<evidence type="ECO:0000256" key="6">
    <source>
        <dbReference type="ARBA" id="ARBA00023163"/>
    </source>
</evidence>
<evidence type="ECO:0000313" key="12">
    <source>
        <dbReference type="Proteomes" id="UP001498398"/>
    </source>
</evidence>
<comment type="caution">
    <text evidence="11">The sequence shown here is derived from an EMBL/GenBank/DDBJ whole genome shotgun (WGS) entry which is preliminary data.</text>
</comment>
<evidence type="ECO:0000256" key="9">
    <source>
        <dbReference type="SAM" id="MobiDB-lite"/>
    </source>
</evidence>
<dbReference type="PANTHER" id="PTHR12855">
    <property type="entry name" value="DNA METHYLTRANSFERASE 1-ASSOCIATED PROTEIN 1 FAMILY MEMBER"/>
    <property type="match status" value="1"/>
</dbReference>
<keyword evidence="5" id="KW-0805">Transcription regulation</keyword>